<gene>
    <name evidence="2" type="ORF">Daesc_004263</name>
</gene>
<dbReference type="Gene3D" id="3.40.50.1820">
    <property type="entry name" value="alpha/beta hydrolase"/>
    <property type="match status" value="1"/>
</dbReference>
<proteinExistence type="predicted"/>
<dbReference type="Proteomes" id="UP001369815">
    <property type="component" value="Unassembled WGS sequence"/>
</dbReference>
<dbReference type="PANTHER" id="PTHR43798">
    <property type="entry name" value="MONOACYLGLYCEROL LIPASE"/>
    <property type="match status" value="1"/>
</dbReference>
<organism evidence="2 3">
    <name type="scientific">Daldinia eschscholtzii</name>
    <dbReference type="NCBI Taxonomy" id="292717"/>
    <lineage>
        <taxon>Eukaryota</taxon>
        <taxon>Fungi</taxon>
        <taxon>Dikarya</taxon>
        <taxon>Ascomycota</taxon>
        <taxon>Pezizomycotina</taxon>
        <taxon>Sordariomycetes</taxon>
        <taxon>Xylariomycetidae</taxon>
        <taxon>Xylariales</taxon>
        <taxon>Hypoxylaceae</taxon>
        <taxon>Daldinia</taxon>
    </lineage>
</organism>
<sequence length="414" mass="44865">MVLQSIPSSLLGTRAGFPRTALLTATVATAACLSIRLILQSKGVKQQLCVPSPRTTTLPTLSEKETLALPYPLDALPGGRDVETPYGSIRVYEWGPEDGEKVLLVHGISTPSVALGDLGHEFVGKGCRVMLFDLFGRGYSDAPSDLVYDARLYVTQFLLVLASSKLPWTNFNLVGYSLGGGLCVLFARYFPHQINSLTLVASCGLIRQHHVGWKSRLLYSSGMLPEFLVRVLVRRRIRPKIAQPPGAAGGADIASAETKKYLPNGDGDSNGGAEFDSTSISKFRPRTTVSSVVRWQVDHHDGFVTAFLSTIRNAPIYAPQQDWKALNEILKRRRGSALAEEGTPASGLLAGKILMVLGEDDPIVVKEETIEDAQKTLGVDGVEIAVLPGGHEIPITASSDIVNRVEAFWRKYLA</sequence>
<dbReference type="EMBL" id="JBANMG010000004">
    <property type="protein sequence ID" value="KAK6954296.1"/>
    <property type="molecule type" value="Genomic_DNA"/>
</dbReference>
<dbReference type="AlphaFoldDB" id="A0AAX6MP84"/>
<comment type="caution">
    <text evidence="2">The sequence shown here is derived from an EMBL/GenBank/DDBJ whole genome shotgun (WGS) entry which is preliminary data.</text>
</comment>
<accession>A0AAX6MP84</accession>
<dbReference type="PRINTS" id="PR00111">
    <property type="entry name" value="ABHYDROLASE"/>
</dbReference>
<dbReference type="PANTHER" id="PTHR43798:SF33">
    <property type="entry name" value="HYDROLASE, PUTATIVE (AFU_ORTHOLOGUE AFUA_2G14860)-RELATED"/>
    <property type="match status" value="1"/>
</dbReference>
<dbReference type="InterPro" id="IPR029058">
    <property type="entry name" value="AB_hydrolase_fold"/>
</dbReference>
<dbReference type="GO" id="GO:0016020">
    <property type="term" value="C:membrane"/>
    <property type="evidence" value="ECO:0007669"/>
    <property type="project" value="TreeGrafter"/>
</dbReference>
<protein>
    <recommendedName>
        <fullName evidence="1">AB hydrolase-1 domain-containing protein</fullName>
    </recommendedName>
</protein>
<dbReference type="GO" id="GO:0046464">
    <property type="term" value="P:acylglycerol catabolic process"/>
    <property type="evidence" value="ECO:0007669"/>
    <property type="project" value="TreeGrafter"/>
</dbReference>
<dbReference type="InterPro" id="IPR050266">
    <property type="entry name" value="AB_hydrolase_sf"/>
</dbReference>
<evidence type="ECO:0000259" key="1">
    <source>
        <dbReference type="Pfam" id="PF00561"/>
    </source>
</evidence>
<dbReference type="InterPro" id="IPR000073">
    <property type="entry name" value="AB_hydrolase_1"/>
</dbReference>
<reference evidence="2 3" key="1">
    <citation type="journal article" date="2024" name="Front Chem Biol">
        <title>Unveiling the potential of Daldinia eschscholtzii MFLUCC 19-0629 through bioactivity and bioinformatics studies for enhanced sustainable agriculture production.</title>
        <authorList>
            <person name="Brooks S."/>
            <person name="Weaver J.A."/>
            <person name="Klomchit A."/>
            <person name="Alharthi S.A."/>
            <person name="Onlamun T."/>
            <person name="Nurani R."/>
            <person name="Vong T.K."/>
            <person name="Alberti F."/>
            <person name="Greco C."/>
        </authorList>
    </citation>
    <scope>NUCLEOTIDE SEQUENCE [LARGE SCALE GENOMIC DNA]</scope>
    <source>
        <strain evidence="2">MFLUCC 19-0629</strain>
    </source>
</reference>
<dbReference type="Pfam" id="PF00561">
    <property type="entry name" value="Abhydrolase_1"/>
    <property type="match status" value="1"/>
</dbReference>
<dbReference type="GO" id="GO:0047372">
    <property type="term" value="F:monoacylglycerol lipase activity"/>
    <property type="evidence" value="ECO:0007669"/>
    <property type="project" value="TreeGrafter"/>
</dbReference>
<keyword evidence="3" id="KW-1185">Reference proteome</keyword>
<feature type="domain" description="AB hydrolase-1" evidence="1">
    <location>
        <begin position="102"/>
        <end position="395"/>
    </location>
</feature>
<evidence type="ECO:0000313" key="2">
    <source>
        <dbReference type="EMBL" id="KAK6954296.1"/>
    </source>
</evidence>
<name>A0AAX6MP84_9PEZI</name>
<evidence type="ECO:0000313" key="3">
    <source>
        <dbReference type="Proteomes" id="UP001369815"/>
    </source>
</evidence>
<dbReference type="SUPFAM" id="SSF53474">
    <property type="entry name" value="alpha/beta-Hydrolases"/>
    <property type="match status" value="1"/>
</dbReference>